<feature type="compositionally biased region" description="Acidic residues" evidence="2">
    <location>
        <begin position="542"/>
        <end position="552"/>
    </location>
</feature>
<reference evidence="3 4" key="1">
    <citation type="submission" date="2015-04" db="EMBL/GenBank/DDBJ databases">
        <authorList>
            <person name="Syromyatnikov M.Y."/>
            <person name="Popov V.N."/>
        </authorList>
    </citation>
    <scope>NUCLEOTIDE SEQUENCE [LARGE SCALE GENOMIC DNA]</scope>
</reference>
<dbReference type="PANTHER" id="PTHR16487">
    <property type="entry name" value="PPP4R2-RELATED PROTEIN"/>
    <property type="match status" value="1"/>
</dbReference>
<evidence type="ECO:0000256" key="1">
    <source>
        <dbReference type="ARBA" id="ARBA00009207"/>
    </source>
</evidence>
<evidence type="ECO:0000256" key="2">
    <source>
        <dbReference type="SAM" id="MobiDB-lite"/>
    </source>
</evidence>
<accession>A0A1J1I734</accession>
<evidence type="ECO:0000313" key="4">
    <source>
        <dbReference type="Proteomes" id="UP000183832"/>
    </source>
</evidence>
<dbReference type="GO" id="GO:0005634">
    <property type="term" value="C:nucleus"/>
    <property type="evidence" value="ECO:0007669"/>
    <property type="project" value="TreeGrafter"/>
</dbReference>
<gene>
    <name evidence="3" type="primary">putative Serine</name>
    <name evidence="3" type="ORF">CLUMA_CG009549</name>
</gene>
<dbReference type="InterPro" id="IPR015267">
    <property type="entry name" value="PPP4R2"/>
</dbReference>
<proteinExistence type="inferred from homology"/>
<dbReference type="OrthoDB" id="341898at2759"/>
<feature type="compositionally biased region" description="Basic and acidic residues" evidence="2">
    <location>
        <begin position="170"/>
        <end position="180"/>
    </location>
</feature>
<feature type="region of interest" description="Disordered" evidence="2">
    <location>
        <begin position="343"/>
        <end position="365"/>
    </location>
</feature>
<dbReference type="EMBL" id="CVRI01000043">
    <property type="protein sequence ID" value="CRK96119.1"/>
    <property type="molecule type" value="Genomic_DNA"/>
</dbReference>
<feature type="region of interest" description="Disordered" evidence="2">
    <location>
        <begin position="525"/>
        <end position="552"/>
    </location>
</feature>
<feature type="compositionally biased region" description="Basic and acidic residues" evidence="2">
    <location>
        <begin position="241"/>
        <end position="253"/>
    </location>
</feature>
<keyword evidence="4" id="KW-1185">Reference proteome</keyword>
<protein>
    <submittedName>
        <fullName evidence="3">CLUMA_CG009549, isoform A</fullName>
    </submittedName>
</protein>
<name>A0A1J1I734_9DIPT</name>
<dbReference type="STRING" id="568069.A0A1J1I734"/>
<dbReference type="PANTHER" id="PTHR16487:SF0">
    <property type="entry name" value="PROTEIN PHOSPHATASE 4 REGULATORY SUBUNIT 2-RELATED"/>
    <property type="match status" value="1"/>
</dbReference>
<sequence length="552" mass="61169">MDNPEEVMQILERFNVSRNKEISAQLEEYLSFVARTGDSVYAWSLVKNLYREKLVNVITDFYNETPTKELPQYPNVDPFNYETMKKMLIEKLDSFASAPFTIQRISELLSDPKKQYNRIDKFMRAVEKTILVVSTVPPGRHRSESENGDSLDSALNGDFSSEVNVDIEMENDRSYEEPKEPTIISQMKDSSVEKTAPNGEPDEKKYEVETTSKVTQDEGEKSSKEEKKVSPSLVPAVVLESEEKSKADDDTKEISPLNESSVKTTEKVKETEVETLVQKSSEITNEPATTATVAESKPDENVLLNKSLRSADDEILVDTSAVISQTTPLEALENIVAIRTDPSLDTSDRQSTEVALTSESETNASSEVVNVTVTVSEDATEMEAKRLKLSSTEITEALLEQSTEVAAENVKTSAEVETPVIEAVDEPTIESSEITSTQPEPVIELNVSALLEKTEPIAEPTETITEKIGEPLIEISEIPIEIVPSTDAEISATEMETIPTPTVITENTMSLDEDEPPAIELEMTPIANKMDTDETIEGAPMDFEDDAEPMDQ</sequence>
<evidence type="ECO:0000313" key="3">
    <source>
        <dbReference type="EMBL" id="CRK96119.1"/>
    </source>
</evidence>
<feature type="compositionally biased region" description="Polar residues" evidence="2">
    <location>
        <begin position="352"/>
        <end position="361"/>
    </location>
</feature>
<feature type="compositionally biased region" description="Basic and acidic residues" evidence="2">
    <location>
        <begin position="201"/>
        <end position="229"/>
    </location>
</feature>
<dbReference type="GO" id="GO:0005737">
    <property type="term" value="C:cytoplasm"/>
    <property type="evidence" value="ECO:0007669"/>
    <property type="project" value="TreeGrafter"/>
</dbReference>
<organism evidence="3 4">
    <name type="scientific">Clunio marinus</name>
    <dbReference type="NCBI Taxonomy" id="568069"/>
    <lineage>
        <taxon>Eukaryota</taxon>
        <taxon>Metazoa</taxon>
        <taxon>Ecdysozoa</taxon>
        <taxon>Arthropoda</taxon>
        <taxon>Hexapoda</taxon>
        <taxon>Insecta</taxon>
        <taxon>Pterygota</taxon>
        <taxon>Neoptera</taxon>
        <taxon>Endopterygota</taxon>
        <taxon>Diptera</taxon>
        <taxon>Nematocera</taxon>
        <taxon>Chironomoidea</taxon>
        <taxon>Chironomidae</taxon>
        <taxon>Clunio</taxon>
    </lineage>
</organism>
<dbReference type="AlphaFoldDB" id="A0A1J1I734"/>
<dbReference type="GO" id="GO:0030289">
    <property type="term" value="C:protein phosphatase 4 complex"/>
    <property type="evidence" value="ECO:0007669"/>
    <property type="project" value="InterPro"/>
</dbReference>
<comment type="similarity">
    <text evidence="1">Belongs to the PPP4R2 family.</text>
</comment>
<dbReference type="Proteomes" id="UP000183832">
    <property type="component" value="Unassembled WGS sequence"/>
</dbReference>
<dbReference type="GO" id="GO:0019888">
    <property type="term" value="F:protein phosphatase regulator activity"/>
    <property type="evidence" value="ECO:0007669"/>
    <property type="project" value="InterPro"/>
</dbReference>
<feature type="region of interest" description="Disordered" evidence="2">
    <location>
        <begin position="137"/>
        <end position="269"/>
    </location>
</feature>
<dbReference type="Pfam" id="PF09184">
    <property type="entry name" value="PPP4R2"/>
    <property type="match status" value="1"/>
</dbReference>